<evidence type="ECO:0000259" key="4">
    <source>
        <dbReference type="Pfam" id="PF22939"/>
    </source>
</evidence>
<reference evidence="6 7" key="1">
    <citation type="journal article" date="2016" name="Genome Announc.">
        <title>Draft Whole-Genome Sequence of Trichoderma gamsii T6085, a Promising Biocontrol Agent of Fusarium Head Blight on Wheat.</title>
        <authorList>
            <person name="Baroncelli R."/>
            <person name="Zapparata A."/>
            <person name="Piaggeschi G."/>
            <person name="Sarrocco S."/>
            <person name="Vannacci G."/>
        </authorList>
    </citation>
    <scope>NUCLEOTIDE SEQUENCE [LARGE SCALE GENOMIC DNA]</scope>
    <source>
        <strain evidence="6 7">T6085</strain>
    </source>
</reference>
<dbReference type="Pfam" id="PF24883">
    <property type="entry name" value="NPHP3_N"/>
    <property type="match status" value="1"/>
</dbReference>
<dbReference type="InterPro" id="IPR054471">
    <property type="entry name" value="GPIID_WHD"/>
</dbReference>
<dbReference type="GO" id="GO:0009116">
    <property type="term" value="P:nucleoside metabolic process"/>
    <property type="evidence" value="ECO:0007669"/>
    <property type="project" value="InterPro"/>
</dbReference>
<dbReference type="Gene3D" id="3.40.50.300">
    <property type="entry name" value="P-loop containing nucleotide triphosphate hydrolases"/>
    <property type="match status" value="1"/>
</dbReference>
<dbReference type="InterPro" id="IPR035994">
    <property type="entry name" value="Nucleoside_phosphorylase_sf"/>
</dbReference>
<dbReference type="InterPro" id="IPR036770">
    <property type="entry name" value="Ankyrin_rpt-contain_sf"/>
</dbReference>
<dbReference type="Gene3D" id="1.25.40.20">
    <property type="entry name" value="Ankyrin repeat-containing domain"/>
    <property type="match status" value="1"/>
</dbReference>
<evidence type="ECO:0000259" key="5">
    <source>
        <dbReference type="Pfam" id="PF24883"/>
    </source>
</evidence>
<dbReference type="PANTHER" id="PTHR46082">
    <property type="entry name" value="ATP/GTP-BINDING PROTEIN-RELATED"/>
    <property type="match status" value="1"/>
</dbReference>
<dbReference type="Pfam" id="PF01048">
    <property type="entry name" value="PNP_UDP_1"/>
    <property type="match status" value="1"/>
</dbReference>
<dbReference type="RefSeq" id="XP_024404965.1">
    <property type="nucleotide sequence ID" value="XM_024550308.1"/>
</dbReference>
<dbReference type="SUPFAM" id="SSF48403">
    <property type="entry name" value="Ankyrin repeat"/>
    <property type="match status" value="1"/>
</dbReference>
<evidence type="ECO:0000256" key="1">
    <source>
        <dbReference type="ARBA" id="ARBA00022737"/>
    </source>
</evidence>
<dbReference type="SMART" id="SM00248">
    <property type="entry name" value="ANK"/>
    <property type="match status" value="5"/>
</dbReference>
<dbReference type="AlphaFoldDB" id="A0A2P4ZEY8"/>
<feature type="domain" description="GPI inositol-deacylase winged helix" evidence="4">
    <location>
        <begin position="617"/>
        <end position="698"/>
    </location>
</feature>
<proteinExistence type="predicted"/>
<dbReference type="PANTHER" id="PTHR46082:SF11">
    <property type="entry name" value="AAA+ ATPASE DOMAIN-CONTAINING PROTEIN-RELATED"/>
    <property type="match status" value="1"/>
</dbReference>
<keyword evidence="7" id="KW-1185">Reference proteome</keyword>
<evidence type="ECO:0000256" key="2">
    <source>
        <dbReference type="PROSITE-ProRule" id="PRU00023"/>
    </source>
</evidence>
<organism evidence="6 7">
    <name type="scientific">Trichoderma gamsii</name>
    <dbReference type="NCBI Taxonomy" id="398673"/>
    <lineage>
        <taxon>Eukaryota</taxon>
        <taxon>Fungi</taxon>
        <taxon>Dikarya</taxon>
        <taxon>Ascomycota</taxon>
        <taxon>Pezizomycotina</taxon>
        <taxon>Sordariomycetes</taxon>
        <taxon>Hypocreomycetidae</taxon>
        <taxon>Hypocreales</taxon>
        <taxon>Hypocreaceae</taxon>
        <taxon>Trichoderma</taxon>
    </lineage>
</organism>
<dbReference type="GO" id="GO:0003824">
    <property type="term" value="F:catalytic activity"/>
    <property type="evidence" value="ECO:0007669"/>
    <property type="project" value="InterPro"/>
</dbReference>
<name>A0A2P4ZEY8_9HYPO</name>
<dbReference type="SUPFAM" id="SSF53167">
    <property type="entry name" value="Purine and uridine phosphorylases"/>
    <property type="match status" value="1"/>
</dbReference>
<dbReference type="InterPro" id="IPR002110">
    <property type="entry name" value="Ankyrin_rpt"/>
</dbReference>
<dbReference type="SUPFAM" id="SSF52540">
    <property type="entry name" value="P-loop containing nucleoside triphosphate hydrolases"/>
    <property type="match status" value="1"/>
</dbReference>
<keyword evidence="2" id="KW-0040">ANK repeat</keyword>
<dbReference type="STRING" id="398673.A0A2P4ZEY8"/>
<accession>A0A2P4ZEY8</accession>
<dbReference type="PROSITE" id="PS50088">
    <property type="entry name" value="ANK_REPEAT"/>
    <property type="match status" value="1"/>
</dbReference>
<evidence type="ECO:0000259" key="3">
    <source>
        <dbReference type="Pfam" id="PF01048"/>
    </source>
</evidence>
<gene>
    <name evidence="6" type="ORF">TGAM01_v208346</name>
</gene>
<dbReference type="GeneID" id="29990484"/>
<sequence>MSDSETSTTPALPRNEYTIGWVCALSTELTAATAMLDSEHELPSNPPGDKNVYTLGSIGKHNIVVACLPKGKQGTTSAAVVATQMLESFSSIRFGLMIGVGGGIPTKDHDIRLGDVVVSTPTSMFPGVVQLDLGKAIEGGGFERIGSLNNPPNIFRLDSMEDILFASDDITKTVERKPRDDVKVHYGLIASGNKVIKDAILRDRINGNLNHHALCVEMEAAGLMDNFPCLVIRGICDYADSYKNDDWQGYAAATAAAFAKELLSIIPASDVEQMEGIKIIASKISEISEGVKKIHQGQERHARNEILEWLTPVNYDAQHHEHLSKRRPDSGKWLLEHPNFQQLLNGDEKTLLCQGNPGAGKTILTSAVIDHLQHWQSSRDTPKIKVSLAFIYFDFIRKESQRTIDVLASLVKQLVRAKPCLPTAVEDLQKKYKSIPASSRSDKDIKKFSEALKHLISDRSTKTFIVIDALDESQDSNNFLENIFTVLKDTEAKLFATTRPTGGVKEQFKSGLFLDISASTEDVKDYIHGRLPEFTVLSDENDDIREELKVCLKREIVTQISSAIDGIFLLAKFHVDSLLTKTTLDQIRKTLQDLPRGPEAYKQAYEKTIIRIRGQPSEHQQLAKRTLQWLACAAREITALELRHALAIRDDSSSLPSEEVLESTNFVVKVCMGLVLVEGESRVIRLLHHTALEYLQENMVCLWSLEDSETVETRLLPPKSSKCAMQEVHQGIAKVCIKYLSFEVIRSSLTPDNYYTLESLDVYPFLEYTIYHWARHWREGFNEMSLPVSMVETITIFLGNEMVVTLIDEFDDHEFYATQSAEEMTILQFVAFFGLTSMIDACLNDGHDIHATTRAGENALWFALVRKHEDTSKALLRRGAKEAFIVTDEELWSSLGFAIYNGMGVAADLLRDDNFGAIINPEAKVCTHHEDWVCSCYFMFPLLVAAQVGDLKMTKMLLQRGAKPHAGNNSSINGPVEAEALIMAVEGGYEDVVECLLQADGSAVNAVDKCFRMPLYWAINVSRWSTANVLLRFGGKLYGAGTDSDPGLPANVSLINGQPSSIRFWGLDSMPVDISK</sequence>
<evidence type="ECO:0000313" key="6">
    <source>
        <dbReference type="EMBL" id="PON22866.1"/>
    </source>
</evidence>
<dbReference type="Proteomes" id="UP000054821">
    <property type="component" value="Unassembled WGS sequence"/>
</dbReference>
<dbReference type="EMBL" id="JPDN02000034">
    <property type="protein sequence ID" value="PON22866.1"/>
    <property type="molecule type" value="Genomic_DNA"/>
</dbReference>
<dbReference type="InterPro" id="IPR027417">
    <property type="entry name" value="P-loop_NTPase"/>
</dbReference>
<dbReference type="Pfam" id="PF22939">
    <property type="entry name" value="WHD_GPIID"/>
    <property type="match status" value="1"/>
</dbReference>
<dbReference type="Pfam" id="PF00023">
    <property type="entry name" value="Ank"/>
    <property type="match status" value="1"/>
</dbReference>
<dbReference type="InterPro" id="IPR056884">
    <property type="entry name" value="NPHP3-like_N"/>
</dbReference>
<feature type="repeat" description="ANK" evidence="2">
    <location>
        <begin position="941"/>
        <end position="969"/>
    </location>
</feature>
<dbReference type="Gene3D" id="3.40.50.1580">
    <property type="entry name" value="Nucleoside phosphorylase domain"/>
    <property type="match status" value="1"/>
</dbReference>
<keyword evidence="1" id="KW-0677">Repeat</keyword>
<dbReference type="InterPro" id="IPR053137">
    <property type="entry name" value="NLR-like"/>
</dbReference>
<dbReference type="InterPro" id="IPR000845">
    <property type="entry name" value="Nucleoside_phosphorylase_d"/>
</dbReference>
<feature type="domain" description="Nucleoside phosphorylase" evidence="3">
    <location>
        <begin position="18"/>
        <end position="262"/>
    </location>
</feature>
<dbReference type="CDD" id="cd09008">
    <property type="entry name" value="MTAN"/>
    <property type="match status" value="1"/>
</dbReference>
<comment type="caution">
    <text evidence="6">The sequence shown here is derived from an EMBL/GenBank/DDBJ whole genome shotgun (WGS) entry which is preliminary data.</text>
</comment>
<feature type="domain" description="Nephrocystin 3-like N-terminal" evidence="5">
    <location>
        <begin position="330"/>
        <end position="499"/>
    </location>
</feature>
<evidence type="ECO:0000313" key="7">
    <source>
        <dbReference type="Proteomes" id="UP000054821"/>
    </source>
</evidence>
<protein>
    <submittedName>
        <fullName evidence="6">Uncharacterized protein</fullName>
    </submittedName>
</protein>